<dbReference type="PaxDb" id="39947-A0A0P0VGK4"/>
<gene>
    <name evidence="2" type="ordered locus">Os02g0217425</name>
    <name evidence="2" type="ORF">OSNPB_020217425</name>
</gene>
<evidence type="ECO:0000256" key="1">
    <source>
        <dbReference type="SAM" id="MobiDB-lite"/>
    </source>
</evidence>
<sequence length="164" mass="18562">MYLLFPDVTEGEDTLRPQHLGGAELPEPAPVLAGRREEDVGAAVEHDLAGEQPGAGGEVGVVRPEHLPRHLPRRRHHQRRLAEPEHHQRAVCRGEVPERAVRQLPGEVVHAADHRQPPWPRRQGRRRRLCPDDDEERLDDLEQRDGEHGEEESSVQELIHGCQG</sequence>
<dbReference type="AlphaFoldDB" id="A0A0P0VGK4"/>
<reference evidence="2 3" key="3">
    <citation type="journal article" date="2013" name="Rice">
        <title>Improvement of the Oryza sativa Nipponbare reference genome using next generation sequence and optical map data.</title>
        <authorList>
            <person name="Kawahara Y."/>
            <person name="de la Bastide M."/>
            <person name="Hamilton J.P."/>
            <person name="Kanamori H."/>
            <person name="McCombie W.R."/>
            <person name="Ouyang S."/>
            <person name="Schwartz D.C."/>
            <person name="Tanaka T."/>
            <person name="Wu J."/>
            <person name="Zhou S."/>
            <person name="Childs K.L."/>
            <person name="Davidson R.M."/>
            <person name="Lin H."/>
            <person name="Quesada-Ocampo L."/>
            <person name="Vaillancourt B."/>
            <person name="Sakai H."/>
            <person name="Lee S.S."/>
            <person name="Kim J."/>
            <person name="Numa H."/>
            <person name="Itoh T."/>
            <person name="Buell C.R."/>
            <person name="Matsumoto T."/>
        </authorList>
    </citation>
    <scope>NUCLEOTIDE SEQUENCE [LARGE SCALE GENOMIC DNA]</scope>
    <source>
        <strain evidence="3">cv. Nipponbare</strain>
    </source>
</reference>
<dbReference type="InParanoid" id="A0A0P0VGK4"/>
<reference evidence="3" key="1">
    <citation type="journal article" date="2005" name="Nature">
        <title>The map-based sequence of the rice genome.</title>
        <authorList>
            <consortium name="International rice genome sequencing project (IRGSP)"/>
            <person name="Matsumoto T."/>
            <person name="Wu J."/>
            <person name="Kanamori H."/>
            <person name="Katayose Y."/>
            <person name="Fujisawa M."/>
            <person name="Namiki N."/>
            <person name="Mizuno H."/>
            <person name="Yamamoto K."/>
            <person name="Antonio B.A."/>
            <person name="Baba T."/>
            <person name="Sakata K."/>
            <person name="Nagamura Y."/>
            <person name="Aoki H."/>
            <person name="Arikawa K."/>
            <person name="Arita K."/>
            <person name="Bito T."/>
            <person name="Chiden Y."/>
            <person name="Fujitsuka N."/>
            <person name="Fukunaka R."/>
            <person name="Hamada M."/>
            <person name="Harada C."/>
            <person name="Hayashi A."/>
            <person name="Hijishita S."/>
            <person name="Honda M."/>
            <person name="Hosokawa S."/>
            <person name="Ichikawa Y."/>
            <person name="Idonuma A."/>
            <person name="Iijima M."/>
            <person name="Ikeda M."/>
            <person name="Ikeno M."/>
            <person name="Ito K."/>
            <person name="Ito S."/>
            <person name="Ito T."/>
            <person name="Ito Y."/>
            <person name="Ito Y."/>
            <person name="Iwabuchi A."/>
            <person name="Kamiya K."/>
            <person name="Karasawa W."/>
            <person name="Kurita K."/>
            <person name="Katagiri S."/>
            <person name="Kikuta A."/>
            <person name="Kobayashi H."/>
            <person name="Kobayashi N."/>
            <person name="Machita K."/>
            <person name="Maehara T."/>
            <person name="Masukawa M."/>
            <person name="Mizubayashi T."/>
            <person name="Mukai Y."/>
            <person name="Nagasaki H."/>
            <person name="Nagata Y."/>
            <person name="Naito S."/>
            <person name="Nakashima M."/>
            <person name="Nakama Y."/>
            <person name="Nakamichi Y."/>
            <person name="Nakamura M."/>
            <person name="Meguro A."/>
            <person name="Negishi M."/>
            <person name="Ohta I."/>
            <person name="Ohta T."/>
            <person name="Okamoto M."/>
            <person name="Ono N."/>
            <person name="Saji S."/>
            <person name="Sakaguchi M."/>
            <person name="Sakai K."/>
            <person name="Shibata M."/>
            <person name="Shimokawa T."/>
            <person name="Song J."/>
            <person name="Takazaki Y."/>
            <person name="Terasawa K."/>
            <person name="Tsugane M."/>
            <person name="Tsuji K."/>
            <person name="Ueda S."/>
            <person name="Waki K."/>
            <person name="Yamagata H."/>
            <person name="Yamamoto M."/>
            <person name="Yamamoto S."/>
            <person name="Yamane H."/>
            <person name="Yoshiki S."/>
            <person name="Yoshihara R."/>
            <person name="Yukawa K."/>
            <person name="Zhong H."/>
            <person name="Yano M."/>
            <person name="Yuan Q."/>
            <person name="Ouyang S."/>
            <person name="Liu J."/>
            <person name="Jones K.M."/>
            <person name="Gansberger K."/>
            <person name="Moffat K."/>
            <person name="Hill J."/>
            <person name="Bera J."/>
            <person name="Fadrosh D."/>
            <person name="Jin S."/>
            <person name="Johri S."/>
            <person name="Kim M."/>
            <person name="Overton L."/>
            <person name="Reardon M."/>
            <person name="Tsitrin T."/>
            <person name="Vuong H."/>
            <person name="Weaver B."/>
            <person name="Ciecko A."/>
            <person name="Tallon L."/>
            <person name="Jackson J."/>
            <person name="Pai G."/>
            <person name="Aken S.V."/>
            <person name="Utterback T."/>
            <person name="Reidmuller S."/>
            <person name="Feldblyum T."/>
            <person name="Hsiao J."/>
            <person name="Zismann V."/>
            <person name="Iobst S."/>
            <person name="de Vazeille A.R."/>
            <person name="Buell C.R."/>
            <person name="Ying K."/>
            <person name="Li Y."/>
            <person name="Lu T."/>
            <person name="Huang Y."/>
            <person name="Zhao Q."/>
            <person name="Feng Q."/>
            <person name="Zhang L."/>
            <person name="Zhu J."/>
            <person name="Weng Q."/>
            <person name="Mu J."/>
            <person name="Lu Y."/>
            <person name="Fan D."/>
            <person name="Liu Y."/>
            <person name="Guan J."/>
            <person name="Zhang Y."/>
            <person name="Yu S."/>
            <person name="Liu X."/>
            <person name="Zhang Y."/>
            <person name="Hong G."/>
            <person name="Han B."/>
            <person name="Choisne N."/>
            <person name="Demange N."/>
            <person name="Orjeda G."/>
            <person name="Samain S."/>
            <person name="Cattolico L."/>
            <person name="Pelletier E."/>
            <person name="Couloux A."/>
            <person name="Segurens B."/>
            <person name="Wincker P."/>
            <person name="D'Hont A."/>
            <person name="Scarpelli C."/>
            <person name="Weissenbach J."/>
            <person name="Salanoubat M."/>
            <person name="Quetier F."/>
            <person name="Yu Y."/>
            <person name="Kim H.R."/>
            <person name="Rambo T."/>
            <person name="Currie J."/>
            <person name="Collura K."/>
            <person name="Luo M."/>
            <person name="Yang T."/>
            <person name="Ammiraju J.S.S."/>
            <person name="Engler F."/>
            <person name="Soderlund C."/>
            <person name="Wing R.A."/>
            <person name="Palmer L.E."/>
            <person name="de la Bastide M."/>
            <person name="Spiegel L."/>
            <person name="Nascimento L."/>
            <person name="Zutavern T."/>
            <person name="O'Shaughnessy A."/>
            <person name="Dike S."/>
            <person name="Dedhia N."/>
            <person name="Preston R."/>
            <person name="Balija V."/>
            <person name="McCombie W.R."/>
            <person name="Chow T."/>
            <person name="Chen H."/>
            <person name="Chung M."/>
            <person name="Chen C."/>
            <person name="Shaw J."/>
            <person name="Wu H."/>
            <person name="Hsiao K."/>
            <person name="Chao Y."/>
            <person name="Chu M."/>
            <person name="Cheng C."/>
            <person name="Hour A."/>
            <person name="Lee P."/>
            <person name="Lin S."/>
            <person name="Lin Y."/>
            <person name="Liou J."/>
            <person name="Liu S."/>
            <person name="Hsing Y."/>
            <person name="Raghuvanshi S."/>
            <person name="Mohanty A."/>
            <person name="Bharti A.K."/>
            <person name="Gaur A."/>
            <person name="Gupta V."/>
            <person name="Kumar D."/>
            <person name="Ravi V."/>
            <person name="Vij S."/>
            <person name="Kapur A."/>
            <person name="Khurana P."/>
            <person name="Khurana P."/>
            <person name="Khurana J.P."/>
            <person name="Tyagi A.K."/>
            <person name="Gaikwad K."/>
            <person name="Singh A."/>
            <person name="Dalal V."/>
            <person name="Srivastava S."/>
            <person name="Dixit A."/>
            <person name="Pal A.K."/>
            <person name="Ghazi I.A."/>
            <person name="Yadav M."/>
            <person name="Pandit A."/>
            <person name="Bhargava A."/>
            <person name="Sureshbabu K."/>
            <person name="Batra K."/>
            <person name="Sharma T.R."/>
            <person name="Mohapatra T."/>
            <person name="Singh N.K."/>
            <person name="Messing J."/>
            <person name="Nelson A.B."/>
            <person name="Fuks G."/>
            <person name="Kavchok S."/>
            <person name="Keizer G."/>
            <person name="Linton E."/>
            <person name="Llaca V."/>
            <person name="Song R."/>
            <person name="Tanyolac B."/>
            <person name="Young S."/>
            <person name="Ho-Il K."/>
            <person name="Hahn J.H."/>
            <person name="Sangsakoo G."/>
            <person name="Vanavichit A."/>
            <person name="de Mattos Luiz.A.T."/>
            <person name="Zimmer P.D."/>
            <person name="Malone G."/>
            <person name="Dellagostin O."/>
            <person name="de Oliveira A.C."/>
            <person name="Bevan M."/>
            <person name="Bancroft I."/>
            <person name="Minx P."/>
            <person name="Cordum H."/>
            <person name="Wilson R."/>
            <person name="Cheng Z."/>
            <person name="Jin W."/>
            <person name="Jiang J."/>
            <person name="Leong S.A."/>
            <person name="Iwama H."/>
            <person name="Gojobori T."/>
            <person name="Itoh T."/>
            <person name="Niimura Y."/>
            <person name="Fujii Y."/>
            <person name="Habara T."/>
            <person name="Sakai H."/>
            <person name="Sato Y."/>
            <person name="Wilson G."/>
            <person name="Kumar K."/>
            <person name="McCouch S."/>
            <person name="Juretic N."/>
            <person name="Hoen D."/>
            <person name="Wright S."/>
            <person name="Bruskiewich R."/>
            <person name="Bureau T."/>
            <person name="Miyao A."/>
            <person name="Hirochika H."/>
            <person name="Nishikawa T."/>
            <person name="Kadowaki K."/>
            <person name="Sugiura M."/>
            <person name="Burr B."/>
            <person name="Sasaki T."/>
        </authorList>
    </citation>
    <scope>NUCLEOTIDE SEQUENCE [LARGE SCALE GENOMIC DNA]</scope>
    <source>
        <strain evidence="3">cv. Nipponbare</strain>
    </source>
</reference>
<proteinExistence type="predicted"/>
<dbReference type="Gramene" id="Os02t0217425-00">
    <property type="protein sequence ID" value="Os02t0217425-00"/>
    <property type="gene ID" value="Os02g0217425"/>
</dbReference>
<accession>A0A0P0VGK4</accession>
<dbReference type="Proteomes" id="UP000059680">
    <property type="component" value="Chromosome 2"/>
</dbReference>
<evidence type="ECO:0000313" key="2">
    <source>
        <dbReference type="EMBL" id="BAS77661.1"/>
    </source>
</evidence>
<dbReference type="EMBL" id="AP014958">
    <property type="protein sequence ID" value="BAS77661.1"/>
    <property type="molecule type" value="Genomic_DNA"/>
</dbReference>
<feature type="compositionally biased region" description="Basic and acidic residues" evidence="1">
    <location>
        <begin position="34"/>
        <end position="49"/>
    </location>
</feature>
<feature type="region of interest" description="Disordered" evidence="1">
    <location>
        <begin position="105"/>
        <end position="164"/>
    </location>
</feature>
<name>A0A0P0VGK4_ORYSJ</name>
<keyword evidence="3" id="KW-1185">Reference proteome</keyword>
<organism evidence="2 3">
    <name type="scientific">Oryza sativa subsp. japonica</name>
    <name type="common">Rice</name>
    <dbReference type="NCBI Taxonomy" id="39947"/>
    <lineage>
        <taxon>Eukaryota</taxon>
        <taxon>Viridiplantae</taxon>
        <taxon>Streptophyta</taxon>
        <taxon>Embryophyta</taxon>
        <taxon>Tracheophyta</taxon>
        <taxon>Spermatophyta</taxon>
        <taxon>Magnoliopsida</taxon>
        <taxon>Liliopsida</taxon>
        <taxon>Poales</taxon>
        <taxon>Poaceae</taxon>
        <taxon>BOP clade</taxon>
        <taxon>Oryzoideae</taxon>
        <taxon>Oryzeae</taxon>
        <taxon>Oryzinae</taxon>
        <taxon>Oryza</taxon>
        <taxon>Oryza sativa</taxon>
    </lineage>
</organism>
<dbReference type="FunCoup" id="A0A0P0VGK4">
    <property type="interactions" value="271"/>
</dbReference>
<evidence type="ECO:0000313" key="3">
    <source>
        <dbReference type="Proteomes" id="UP000059680"/>
    </source>
</evidence>
<feature type="compositionally biased region" description="Basic residues" evidence="1">
    <location>
        <begin position="69"/>
        <end position="79"/>
    </location>
</feature>
<feature type="region of interest" description="Disordered" evidence="1">
    <location>
        <begin position="1"/>
        <end position="91"/>
    </location>
</feature>
<reference evidence="2 3" key="2">
    <citation type="journal article" date="2013" name="Plant Cell Physiol.">
        <title>Rice Annotation Project Database (RAP-DB): an integrative and interactive database for rice genomics.</title>
        <authorList>
            <person name="Sakai H."/>
            <person name="Lee S.S."/>
            <person name="Tanaka T."/>
            <person name="Numa H."/>
            <person name="Kim J."/>
            <person name="Kawahara Y."/>
            <person name="Wakimoto H."/>
            <person name="Yang C.C."/>
            <person name="Iwamoto M."/>
            <person name="Abe T."/>
            <person name="Yamada Y."/>
            <person name="Muto A."/>
            <person name="Inokuchi H."/>
            <person name="Ikemura T."/>
            <person name="Matsumoto T."/>
            <person name="Sasaki T."/>
            <person name="Itoh T."/>
        </authorList>
    </citation>
    <scope>NUCLEOTIDE SEQUENCE [LARGE SCALE GENOMIC DNA]</scope>
    <source>
        <strain evidence="3">cv. Nipponbare</strain>
    </source>
</reference>
<protein>
    <submittedName>
        <fullName evidence="2">Os02g0217425 protein</fullName>
    </submittedName>
</protein>